<evidence type="ECO:0000256" key="6">
    <source>
        <dbReference type="SAM" id="SignalP"/>
    </source>
</evidence>
<evidence type="ECO:0000256" key="4">
    <source>
        <dbReference type="ARBA" id="ARBA00022900"/>
    </source>
</evidence>
<feature type="domain" description="Macroglobulin" evidence="9">
    <location>
        <begin position="232"/>
        <end position="288"/>
    </location>
</feature>
<evidence type="ECO:0000259" key="7">
    <source>
        <dbReference type="Pfam" id="PF01835"/>
    </source>
</evidence>
<dbReference type="InterPro" id="IPR041425">
    <property type="entry name" value="C3/4/5_MG1"/>
</dbReference>
<dbReference type="Pfam" id="PF01835">
    <property type="entry name" value="MG2"/>
    <property type="match status" value="1"/>
</dbReference>
<reference evidence="10" key="1">
    <citation type="submission" date="2025-08" db="UniProtKB">
        <authorList>
            <consortium name="Ensembl"/>
        </authorList>
    </citation>
    <scope>IDENTIFICATION</scope>
</reference>
<dbReference type="PANTHER" id="PTHR11412:SF167">
    <property type="entry name" value="COMPLEMENT COMPONENT C3B, TANDEM DUPLICATE 1 ISOFORM X1-RELATED"/>
    <property type="match status" value="1"/>
</dbReference>
<dbReference type="InterPro" id="IPR002890">
    <property type="entry name" value="MG2"/>
</dbReference>
<dbReference type="FunFam" id="2.60.40.1930:FF:000001">
    <property type="entry name" value="CD109 isoform 3"/>
    <property type="match status" value="1"/>
</dbReference>
<feature type="signal peptide" evidence="6">
    <location>
        <begin position="1"/>
        <end position="20"/>
    </location>
</feature>
<dbReference type="Gene3D" id="2.60.40.1940">
    <property type="match status" value="1"/>
</dbReference>
<evidence type="ECO:0000256" key="3">
    <source>
        <dbReference type="ARBA" id="ARBA00022729"/>
    </source>
</evidence>
<dbReference type="InterPro" id="IPR041555">
    <property type="entry name" value="MG3"/>
</dbReference>
<dbReference type="Pfam" id="PF17790">
    <property type="entry name" value="MG1"/>
    <property type="match status" value="1"/>
</dbReference>
<feature type="chain" id="PRO_5025686229" evidence="6">
    <location>
        <begin position="21"/>
        <end position="304"/>
    </location>
</feature>
<evidence type="ECO:0000313" key="10">
    <source>
        <dbReference type="Ensembl" id="ENSSANP00000082965.1"/>
    </source>
</evidence>
<accession>A0A671RHG6</accession>
<dbReference type="PANTHER" id="PTHR11412">
    <property type="entry name" value="MACROGLOBULIN / COMPLEMENT"/>
    <property type="match status" value="1"/>
</dbReference>
<evidence type="ECO:0000313" key="11">
    <source>
        <dbReference type="Proteomes" id="UP000472260"/>
    </source>
</evidence>
<feature type="domain" description="Complement C3/4/5 macroglobulin" evidence="8">
    <location>
        <begin position="23"/>
        <end position="125"/>
    </location>
</feature>
<name>A0A671RHG6_9TELE</name>
<keyword evidence="3 6" id="KW-0732">Signal</keyword>
<dbReference type="InterPro" id="IPR050473">
    <property type="entry name" value="A2M/Complement_sys"/>
</dbReference>
<keyword evidence="11" id="KW-1185">Reference proteome</keyword>
<evidence type="ECO:0000259" key="8">
    <source>
        <dbReference type="Pfam" id="PF17790"/>
    </source>
</evidence>
<evidence type="ECO:0000256" key="1">
    <source>
        <dbReference type="ARBA" id="ARBA00010952"/>
    </source>
</evidence>
<keyword evidence="4" id="KW-0722">Serine protease inhibitor</keyword>
<protein>
    <submittedName>
        <fullName evidence="10">Complement C3</fullName>
    </submittedName>
</protein>
<dbReference type="AlphaFoldDB" id="A0A671RHG6"/>
<comment type="similarity">
    <text evidence="1">Belongs to the protease inhibitor I39 (alpha-2-macroglobulin) family.</text>
</comment>
<dbReference type="Ensembl" id="ENSSANT00000088168.1">
    <property type="protein sequence ID" value="ENSSANP00000082965.1"/>
    <property type="gene ID" value="ENSSANG00000041144.1"/>
</dbReference>
<sequence>MLLLPLFLWILLVSNTQVSSQSWFIILVPARLRLGTKLNILLEAHSLSKPITVKVIVYTYPRKYVLTQDSAILNSENSYSALKTIEVGSEDQVYLLSLCTKKNTFVTLFAEFGSFHKAEKIIMLSFHSHAVIPHSYIFIQTDKPVYNPGDTVHYRDFVSNPEFQAFNSTISLEIQNPDGIVIYGRANASASNGILSESYTLYTVVKEGRWKVVAKFDNVKENTFSAVFDVKKYVLPPFNVTLTPKKSYLSLDEEKLEVEVTARYLHGKPVKGVAFVLFGIEINGVKMKITSMKQLKDNFNIFPI</sequence>
<proteinExistence type="inferred from homology"/>
<evidence type="ECO:0000259" key="9">
    <source>
        <dbReference type="Pfam" id="PF17791"/>
    </source>
</evidence>
<keyword evidence="2" id="KW-0646">Protease inhibitor</keyword>
<keyword evidence="5" id="KW-0325">Glycoprotein</keyword>
<evidence type="ECO:0000256" key="5">
    <source>
        <dbReference type="ARBA" id="ARBA00023180"/>
    </source>
</evidence>
<gene>
    <name evidence="10" type="primary">LOC107659295</name>
</gene>
<dbReference type="Proteomes" id="UP000472260">
    <property type="component" value="Unassembled WGS sequence"/>
</dbReference>
<dbReference type="Pfam" id="PF17791">
    <property type="entry name" value="MG3"/>
    <property type="match status" value="1"/>
</dbReference>
<dbReference type="GO" id="GO:0004867">
    <property type="term" value="F:serine-type endopeptidase inhibitor activity"/>
    <property type="evidence" value="ECO:0007669"/>
    <property type="project" value="UniProtKB-KW"/>
</dbReference>
<organism evidence="10 11">
    <name type="scientific">Sinocyclocheilus anshuiensis</name>
    <dbReference type="NCBI Taxonomy" id="1608454"/>
    <lineage>
        <taxon>Eukaryota</taxon>
        <taxon>Metazoa</taxon>
        <taxon>Chordata</taxon>
        <taxon>Craniata</taxon>
        <taxon>Vertebrata</taxon>
        <taxon>Euteleostomi</taxon>
        <taxon>Actinopterygii</taxon>
        <taxon>Neopterygii</taxon>
        <taxon>Teleostei</taxon>
        <taxon>Ostariophysi</taxon>
        <taxon>Cypriniformes</taxon>
        <taxon>Cyprinidae</taxon>
        <taxon>Cyprininae</taxon>
        <taxon>Sinocyclocheilus</taxon>
    </lineage>
</organism>
<feature type="domain" description="Macroglobulin" evidence="7">
    <location>
        <begin position="137"/>
        <end position="230"/>
    </location>
</feature>
<dbReference type="Gene3D" id="2.60.40.1930">
    <property type="match status" value="2"/>
</dbReference>
<reference evidence="10" key="2">
    <citation type="submission" date="2025-09" db="UniProtKB">
        <authorList>
            <consortium name="Ensembl"/>
        </authorList>
    </citation>
    <scope>IDENTIFICATION</scope>
</reference>
<evidence type="ECO:0000256" key="2">
    <source>
        <dbReference type="ARBA" id="ARBA00022690"/>
    </source>
</evidence>